<evidence type="ECO:0000256" key="2">
    <source>
        <dbReference type="ARBA" id="ARBA00023043"/>
    </source>
</evidence>
<name>A0A642UFV9_DIURU</name>
<keyword evidence="5" id="KW-1185">Reference proteome</keyword>
<keyword evidence="2" id="KW-0040">ANK repeat</keyword>
<dbReference type="Pfam" id="PF12796">
    <property type="entry name" value="Ank_2"/>
    <property type="match status" value="1"/>
</dbReference>
<dbReference type="InterPro" id="IPR044515">
    <property type="entry name" value="ABTB1"/>
</dbReference>
<evidence type="ECO:0000256" key="1">
    <source>
        <dbReference type="ARBA" id="ARBA00022737"/>
    </source>
</evidence>
<dbReference type="PANTHER" id="PTHR46231">
    <property type="entry name" value="ANKYRIN REPEAT AND BTB/POZ DOMAIN-CONTAINING PROTEIN 1"/>
    <property type="match status" value="1"/>
</dbReference>
<dbReference type="Proteomes" id="UP000449547">
    <property type="component" value="Unassembled WGS sequence"/>
</dbReference>
<dbReference type="Pfam" id="PF00651">
    <property type="entry name" value="BTB"/>
    <property type="match status" value="1"/>
</dbReference>
<comment type="caution">
    <text evidence="4">The sequence shown here is derived from an EMBL/GenBank/DDBJ whole genome shotgun (WGS) entry which is preliminary data.</text>
</comment>
<dbReference type="Gene3D" id="3.30.710.10">
    <property type="entry name" value="Potassium Channel Kv1.1, Chain A"/>
    <property type="match status" value="2"/>
</dbReference>
<feature type="domain" description="BTB" evidence="3">
    <location>
        <begin position="323"/>
        <end position="422"/>
    </location>
</feature>
<dbReference type="RefSeq" id="XP_034010426.1">
    <property type="nucleotide sequence ID" value="XM_034157961.1"/>
</dbReference>
<evidence type="ECO:0000313" key="4">
    <source>
        <dbReference type="EMBL" id="KAA8898169.1"/>
    </source>
</evidence>
<dbReference type="PROSITE" id="PS50097">
    <property type="entry name" value="BTB"/>
    <property type="match status" value="2"/>
</dbReference>
<dbReference type="OMA" id="EGARCIY"/>
<dbReference type="SUPFAM" id="SSF48403">
    <property type="entry name" value="Ankyrin repeat"/>
    <property type="match status" value="1"/>
</dbReference>
<dbReference type="GO" id="GO:0000151">
    <property type="term" value="C:ubiquitin ligase complex"/>
    <property type="evidence" value="ECO:0007669"/>
    <property type="project" value="TreeGrafter"/>
</dbReference>
<keyword evidence="1" id="KW-0677">Repeat</keyword>
<dbReference type="GeneID" id="54783675"/>
<organism evidence="4 5">
    <name type="scientific">Diutina rugosa</name>
    <name type="common">Yeast</name>
    <name type="synonym">Candida rugosa</name>
    <dbReference type="NCBI Taxonomy" id="5481"/>
    <lineage>
        <taxon>Eukaryota</taxon>
        <taxon>Fungi</taxon>
        <taxon>Dikarya</taxon>
        <taxon>Ascomycota</taxon>
        <taxon>Saccharomycotina</taxon>
        <taxon>Pichiomycetes</taxon>
        <taxon>Debaryomycetaceae</taxon>
        <taxon>Diutina</taxon>
    </lineage>
</organism>
<dbReference type="EMBL" id="SWFT01000149">
    <property type="protein sequence ID" value="KAA8898169.1"/>
    <property type="molecule type" value="Genomic_DNA"/>
</dbReference>
<dbReference type="SMART" id="SM00225">
    <property type="entry name" value="BTB"/>
    <property type="match status" value="2"/>
</dbReference>
<dbReference type="InterPro" id="IPR000210">
    <property type="entry name" value="BTB/POZ_dom"/>
</dbReference>
<dbReference type="SUPFAM" id="SSF54695">
    <property type="entry name" value="POZ domain"/>
    <property type="match status" value="2"/>
</dbReference>
<dbReference type="PANTHER" id="PTHR46231:SF1">
    <property type="entry name" value="ANKYRIN REPEAT AND BTB_POZ DOMAIN-CONTAINING PROTEIN 1"/>
    <property type="match status" value="1"/>
</dbReference>
<reference evidence="4 5" key="1">
    <citation type="submission" date="2019-07" db="EMBL/GenBank/DDBJ databases">
        <title>Genome assembly of two rare yeast pathogens: Diutina rugosa and Trichomonascus ciferrii.</title>
        <authorList>
            <person name="Mixao V."/>
            <person name="Saus E."/>
            <person name="Hansen A."/>
            <person name="Lass-Flor C."/>
            <person name="Gabaldon T."/>
        </authorList>
    </citation>
    <scope>NUCLEOTIDE SEQUENCE [LARGE SCALE GENOMIC DNA]</scope>
    <source>
        <strain evidence="4 5">CBS 613</strain>
    </source>
</reference>
<dbReference type="SMART" id="SM00248">
    <property type="entry name" value="ANK"/>
    <property type="match status" value="2"/>
</dbReference>
<evidence type="ECO:0000313" key="5">
    <source>
        <dbReference type="Proteomes" id="UP000449547"/>
    </source>
</evidence>
<evidence type="ECO:0000259" key="3">
    <source>
        <dbReference type="PROSITE" id="PS50097"/>
    </source>
</evidence>
<dbReference type="AlphaFoldDB" id="A0A642UFV9"/>
<protein>
    <recommendedName>
        <fullName evidence="3">BTB domain-containing protein</fullName>
    </recommendedName>
</protein>
<dbReference type="GO" id="GO:0005737">
    <property type="term" value="C:cytoplasm"/>
    <property type="evidence" value="ECO:0007669"/>
    <property type="project" value="TreeGrafter"/>
</dbReference>
<accession>A0A642UFV9</accession>
<proteinExistence type="predicted"/>
<gene>
    <name evidence="4" type="ORF">DIURU_005024</name>
</gene>
<dbReference type="InterPro" id="IPR036770">
    <property type="entry name" value="Ankyrin_rpt-contain_sf"/>
</dbReference>
<dbReference type="VEuPathDB" id="FungiDB:DIURU_005024"/>
<dbReference type="InterPro" id="IPR002110">
    <property type="entry name" value="Ankyrin_rpt"/>
</dbReference>
<dbReference type="OrthoDB" id="684045at2759"/>
<sequence length="595" mass="66806">MPVAGVEQSLRYTEFPSAGKTVDQETAAAFDALCLACRKGDIEEVEALLSTPNLDINMVDEWDYSPLILSSLCGHLPVVELLLKRGAVCDRDTYQGARCIYGALTDSIRDLLISFDVSKAVDTAQPFASHISSLTGPLASASADICFHFPHVNGPLVRDYQSVCLHRFLLATRSKHFMEKLRGEWSKQAVVTMPTSVKPEAFKAVVDYLYLKPNSLSAGDDVRQYAESLDLDEAVAALDALAKVRDVREAARLKNEHTLAFPTTAREQFRNYLREEIFYKRIEVALDVDDLVGDDGEVDASDIKLSDHITSGQVQQLIDQTFCDIIVGVVDAEREVAVYYPAHKSMLARAEYFETMFKSPLFLENNQVPHIVDSGRTLNRAVVDRPNLKSVPVLQLSANCADTDVAEMILEFLYHDDVPSLPLDKAIDLLFCADELLLARLKSICAVKITVEFPNFTWKEFKSLKPATGYDGYDLLRIAWQLKQEKLEQHITRMLAFNLQQVFENDREKMLTIIAESAERIAERQTTDTIEVIDDIRYYLGKKYIDKEAFADIEGVGLLSGAKIEETDIMKQASLQYDQNMEIIESLLDSLDLEA</sequence>
<dbReference type="InterPro" id="IPR011333">
    <property type="entry name" value="SKP1/BTB/POZ_sf"/>
</dbReference>
<feature type="domain" description="BTB" evidence="3">
    <location>
        <begin position="152"/>
        <end position="218"/>
    </location>
</feature>
<dbReference type="Gene3D" id="1.25.40.20">
    <property type="entry name" value="Ankyrin repeat-containing domain"/>
    <property type="match status" value="1"/>
</dbReference>